<sequence>WFNDVDTYLAVMNSKERFYAPSYFLENPQEYRSVLYHPSHPSNLGKEWKPP</sequence>
<dbReference type="AlphaFoldDB" id="A0AAN8XG73"/>
<proteinExistence type="predicted"/>
<name>A0AAN8XG73_HALRR</name>
<protein>
    <submittedName>
        <fullName evidence="1">Uncharacterized protein</fullName>
    </submittedName>
</protein>
<evidence type="ECO:0000313" key="2">
    <source>
        <dbReference type="Proteomes" id="UP001381693"/>
    </source>
</evidence>
<organism evidence="1 2">
    <name type="scientific">Halocaridina rubra</name>
    <name type="common">Hawaiian red shrimp</name>
    <dbReference type="NCBI Taxonomy" id="373956"/>
    <lineage>
        <taxon>Eukaryota</taxon>
        <taxon>Metazoa</taxon>
        <taxon>Ecdysozoa</taxon>
        <taxon>Arthropoda</taxon>
        <taxon>Crustacea</taxon>
        <taxon>Multicrustacea</taxon>
        <taxon>Malacostraca</taxon>
        <taxon>Eumalacostraca</taxon>
        <taxon>Eucarida</taxon>
        <taxon>Decapoda</taxon>
        <taxon>Pleocyemata</taxon>
        <taxon>Caridea</taxon>
        <taxon>Atyoidea</taxon>
        <taxon>Atyidae</taxon>
        <taxon>Halocaridina</taxon>
    </lineage>
</organism>
<gene>
    <name evidence="1" type="ORF">SK128_024212</name>
</gene>
<accession>A0AAN8XG73</accession>
<keyword evidence="2" id="KW-1185">Reference proteome</keyword>
<evidence type="ECO:0000313" key="1">
    <source>
        <dbReference type="EMBL" id="KAK7077644.1"/>
    </source>
</evidence>
<comment type="caution">
    <text evidence="1">The sequence shown here is derived from an EMBL/GenBank/DDBJ whole genome shotgun (WGS) entry which is preliminary data.</text>
</comment>
<feature type="non-terminal residue" evidence="1">
    <location>
        <position position="1"/>
    </location>
</feature>
<dbReference type="EMBL" id="JAXCGZ010008451">
    <property type="protein sequence ID" value="KAK7077644.1"/>
    <property type="molecule type" value="Genomic_DNA"/>
</dbReference>
<reference evidence="1 2" key="1">
    <citation type="submission" date="2023-11" db="EMBL/GenBank/DDBJ databases">
        <title>Halocaridina rubra genome assembly.</title>
        <authorList>
            <person name="Smith C."/>
        </authorList>
    </citation>
    <scope>NUCLEOTIDE SEQUENCE [LARGE SCALE GENOMIC DNA]</scope>
    <source>
        <strain evidence="1">EP-1</strain>
        <tissue evidence="1">Whole</tissue>
    </source>
</reference>
<dbReference type="Proteomes" id="UP001381693">
    <property type="component" value="Unassembled WGS sequence"/>
</dbReference>